<dbReference type="EvolutionaryTrace" id="Q8EDS4"/>
<reference evidence="4" key="3">
    <citation type="submission" date="2006-11" db="PDB data bank">
        <title>Structure of SO2669 protein from Shewanella onedensis Mr-1, a singleton of unknown functions.</title>
        <authorList>
            <person name="Nocek B."/>
            <person name="Mulligan R."/>
            <person name="Peppler T."/>
            <person name="Joachimiak A."/>
        </authorList>
    </citation>
    <scope>X-RAY CRYSTALLOGRAPHY (1.90 ANGSTROMS)</scope>
</reference>
<organism evidence="2 3">
    <name type="scientific">Shewanella oneidensis (strain ATCC 700550 / JCM 31522 / CIP 106686 / LMG 19005 / NCIMB 14063 / MR-1)</name>
    <dbReference type="NCBI Taxonomy" id="211586"/>
    <lineage>
        <taxon>Bacteria</taxon>
        <taxon>Pseudomonadati</taxon>
        <taxon>Pseudomonadota</taxon>
        <taxon>Gammaproteobacteria</taxon>
        <taxon>Alteromonadales</taxon>
        <taxon>Shewanellaceae</taxon>
        <taxon>Shewanella</taxon>
    </lineage>
</organism>
<dbReference type="SUPFAM" id="SSF158418">
    <property type="entry name" value="SO2669-like"/>
    <property type="match status" value="1"/>
</dbReference>
<dbReference type="InterPro" id="IPR036270">
    <property type="entry name" value="UPF0358_sf"/>
</dbReference>
<dbReference type="KEGG" id="son:SO_2669"/>
<dbReference type="PDB" id="2NR5">
    <property type="method" value="X-ray"/>
    <property type="resolution" value="1.90 A"/>
    <property type="chains" value="A/B/C/D/E/F/G/H=1-64"/>
</dbReference>
<dbReference type="PDBsum" id="2NR5"/>
<reference evidence="2 3" key="2">
    <citation type="journal article" date="2005" name="Proteomics">
        <title>Global detection and characterization of hypothetical proteins in Shewanella oneidensis MR-1 using LC-MS based proteomics.</title>
        <authorList>
            <person name="Elias D.A."/>
            <person name="Monroe M.E."/>
            <person name="Marshall M.J."/>
            <person name="Romine M.F."/>
            <person name="Belieav A.S."/>
            <person name="Fredrickson J.K."/>
            <person name="Anderson G.A."/>
            <person name="Smith R.D."/>
            <person name="Lipton M.S."/>
        </authorList>
    </citation>
    <scope>NUCLEOTIDE SEQUENCE [LARGE SCALE GENOMIC DNA]</scope>
    <source>
        <strain evidence="3">ATCC 700550 / JCM 31522 / CIP 106686 / LMG 19005 / NCIMB 14063 / MR-1</strain>
    </source>
</reference>
<keyword evidence="3" id="KW-1185">Reference proteome</keyword>
<dbReference type="Gene3D" id="1.10.287.750">
    <property type="entry name" value="SO2669-like"/>
    <property type="match status" value="1"/>
</dbReference>
<dbReference type="Pfam" id="PF20759">
    <property type="entry name" value="DUF6835"/>
    <property type="match status" value="1"/>
</dbReference>
<evidence type="ECO:0000259" key="1">
    <source>
        <dbReference type="Pfam" id="PF20759"/>
    </source>
</evidence>
<evidence type="ECO:0000313" key="2">
    <source>
        <dbReference type="EMBL" id="AAN55697.1"/>
    </source>
</evidence>
<dbReference type="InterPro" id="IPR049267">
    <property type="entry name" value="DUF6835"/>
</dbReference>
<dbReference type="STRING" id="211586.SO_2669"/>
<feature type="domain" description="DUF6835" evidence="1">
    <location>
        <begin position="1"/>
        <end position="64"/>
    </location>
</feature>
<proteinExistence type="evidence at protein level"/>
<gene>
    <name evidence="2" type="ordered locus">SO_2669</name>
</gene>
<dbReference type="AlphaFoldDB" id="Q8EDS4"/>
<protein>
    <recommendedName>
        <fullName evidence="1">DUF6835 domain-containing protein</fullName>
    </recommendedName>
</protein>
<reference evidence="2 3" key="1">
    <citation type="journal article" date="2002" name="Nat. Biotechnol.">
        <title>Genome sequence of the dissimilatory metal ion-reducing bacterium Shewanella oneidensis.</title>
        <authorList>
            <person name="Heidelberg J.F."/>
            <person name="Paulsen I.T."/>
            <person name="Nelson K.E."/>
            <person name="Gaidos E.J."/>
            <person name="Nelson W.C."/>
            <person name="Read T.D."/>
            <person name="Eisen J.A."/>
            <person name="Seshadri R."/>
            <person name="Ward N."/>
            <person name="Methe B."/>
            <person name="Clayton R.A."/>
            <person name="Meyer T."/>
            <person name="Tsapin A."/>
            <person name="Scott J."/>
            <person name="Beanan M."/>
            <person name="Brinkac L."/>
            <person name="Daugherty S."/>
            <person name="DeBoy R.T."/>
            <person name="Dodson R.J."/>
            <person name="Durkin A.S."/>
            <person name="Haft D.H."/>
            <person name="Kolonay J.F."/>
            <person name="Madupu R."/>
            <person name="Peterson J.D."/>
            <person name="Umayam L.A."/>
            <person name="White O."/>
            <person name="Wolf A.M."/>
            <person name="Vamathevan J."/>
            <person name="Weidman J."/>
            <person name="Impraim M."/>
            <person name="Lee K."/>
            <person name="Berry K."/>
            <person name="Lee C."/>
            <person name="Mueller J."/>
            <person name="Khouri H."/>
            <person name="Gill J."/>
            <person name="Utterback T.R."/>
            <person name="McDonald L.A."/>
            <person name="Feldblyum T.V."/>
            <person name="Smith H.O."/>
            <person name="Venter J.C."/>
            <person name="Nealson K.H."/>
            <person name="Fraser C.M."/>
        </authorList>
    </citation>
    <scope>NUCLEOTIDE SEQUENCE [LARGE SCALE GENOMIC DNA]</scope>
    <source>
        <strain evidence="3">ATCC 700550 / JCM 31522 / CIP 106686 / LMG 19005 / NCIMB 14063 / MR-1</strain>
    </source>
</reference>
<dbReference type="EMBL" id="AE014299">
    <property type="protein sequence ID" value="AAN55697.1"/>
    <property type="molecule type" value="Genomic_DNA"/>
</dbReference>
<evidence type="ECO:0007829" key="4">
    <source>
        <dbReference type="PDB" id="2NR5"/>
    </source>
</evidence>
<evidence type="ECO:0000313" key="3">
    <source>
        <dbReference type="Proteomes" id="UP000008186"/>
    </source>
</evidence>
<dbReference type="Proteomes" id="UP000008186">
    <property type="component" value="Chromosome"/>
</dbReference>
<accession>Q8EDS4</accession>
<dbReference type="PATRIC" id="fig|211586.12.peg.2571"/>
<keyword evidence="4" id="KW-0002">3D-structure</keyword>
<dbReference type="RefSeq" id="WP_011072616.1">
    <property type="nucleotide sequence ID" value="NC_004347.2"/>
</dbReference>
<reference evidence="2 3" key="5">
    <citation type="journal article" date="2011" name="BMC Genomics">
        <title>Genome-wide protein localization prediction strategies for gram negative bacteria.</title>
        <authorList>
            <person name="Romine M.F."/>
        </authorList>
    </citation>
    <scope>NUCLEOTIDE SEQUENCE [LARGE SCALE GENOMIC DNA]</scope>
    <source>
        <strain evidence="3">ATCC 700550 / JCM 31522 / CIP 106686 / LMG 19005 / NCIMB 14063 / MR-1</strain>
    </source>
</reference>
<name>Q8EDS4_SHEON</name>
<dbReference type="PaxDb" id="211586-SO_2669"/>
<dbReference type="HOGENOM" id="CLU_2865356_0_0_6"/>
<sequence length="64" mass="7354">MMTKKERIAIQRSMAEEALGKLKAIRQLCGAEDSSDSSDMQEVEIWTNRIKELEDWLWGESPIA</sequence>
<dbReference type="SMR" id="Q8EDS4"/>
<dbReference type="BioCyc" id="SONE211586:G1GMP-2454-MONOMER"/>
<reference evidence="2 3" key="4">
    <citation type="journal article" date="2008" name="Appl. Environ. Microbiol.">
        <title>Identification of mobile elements and pseudogenes in the Shewanella oneidensis MR-1 genome.</title>
        <authorList>
            <person name="Romine M.F."/>
            <person name="Carlson T.S."/>
            <person name="Norbeck A.D."/>
            <person name="McCue L.A."/>
            <person name="Lipton M.S."/>
        </authorList>
    </citation>
    <scope>NUCLEOTIDE SEQUENCE [LARGE SCALE GENOMIC DNA]</scope>
    <source>
        <strain evidence="3">ATCC 700550 / JCM 31522 / CIP 106686 / LMG 19005 / NCIMB 14063 / MR-1</strain>
    </source>
</reference>